<evidence type="ECO:0000256" key="12">
    <source>
        <dbReference type="PIRNR" id="PIRNR028980"/>
    </source>
</evidence>
<evidence type="ECO:0000313" key="18">
    <source>
        <dbReference type="EMBL" id="RPB28691.1"/>
    </source>
</evidence>
<keyword evidence="4 12" id="KW-0808">Transferase</keyword>
<feature type="binding site" evidence="14">
    <location>
        <position position="76"/>
    </location>
    <ligand>
        <name>Mg(2+)</name>
        <dbReference type="ChEBI" id="CHEBI:18420"/>
        <label>1</label>
        <note>catalytic</note>
    </ligand>
</feature>
<comment type="catalytic activity">
    <reaction evidence="12">
        <text>a 5'-end ribonucleotide-tRNA(His) + GTP + ATP + H2O = a 5'-end phospho-guanosine-ribonucleotide-tRNA(His) + AMP + 2 diphosphate + H(+)</text>
        <dbReference type="Rhea" id="RHEA:54564"/>
        <dbReference type="Rhea" id="RHEA-COMP:14193"/>
        <dbReference type="Rhea" id="RHEA-COMP:14917"/>
        <dbReference type="ChEBI" id="CHEBI:15377"/>
        <dbReference type="ChEBI" id="CHEBI:15378"/>
        <dbReference type="ChEBI" id="CHEBI:30616"/>
        <dbReference type="ChEBI" id="CHEBI:33019"/>
        <dbReference type="ChEBI" id="CHEBI:37565"/>
        <dbReference type="ChEBI" id="CHEBI:138282"/>
        <dbReference type="ChEBI" id="CHEBI:141847"/>
        <dbReference type="ChEBI" id="CHEBI:456215"/>
        <dbReference type="EC" id="2.7.7.79"/>
    </reaction>
</comment>
<dbReference type="GO" id="GO:0006400">
    <property type="term" value="P:tRNA modification"/>
    <property type="evidence" value="ECO:0007669"/>
    <property type="project" value="UniProtKB-UniRule"/>
</dbReference>
<dbReference type="InterPro" id="IPR038469">
    <property type="entry name" value="tRNAHis_GuaTrfase_Thg1_sf"/>
</dbReference>
<feature type="domain" description="tRNAHis guanylyltransferase catalytic" evidence="16">
    <location>
        <begin position="6"/>
        <end position="136"/>
    </location>
</feature>
<feature type="binding site" evidence="13">
    <location>
        <begin position="29"/>
        <end position="34"/>
    </location>
    <ligand>
        <name>GTP</name>
        <dbReference type="ChEBI" id="CHEBI:37565"/>
    </ligand>
</feature>
<proteinExistence type="inferred from homology"/>
<dbReference type="Proteomes" id="UP000267821">
    <property type="component" value="Unassembled WGS sequence"/>
</dbReference>
<evidence type="ECO:0000256" key="4">
    <source>
        <dbReference type="ARBA" id="ARBA00022679"/>
    </source>
</evidence>
<comment type="similarity">
    <text evidence="1 12">Belongs to the tRNA(His) guanylyltransferase family.</text>
</comment>
<dbReference type="PANTHER" id="PTHR12729">
    <property type="entry name" value="TRNA(HIS) GUANYLYLTRANSFERASE-RELATED"/>
    <property type="match status" value="1"/>
</dbReference>
<gene>
    <name evidence="18" type="ORF">L211DRAFT_833676</name>
</gene>
<dbReference type="Pfam" id="PF14413">
    <property type="entry name" value="Thg1C"/>
    <property type="match status" value="1"/>
</dbReference>
<keyword evidence="9 12" id="KW-0460">Magnesium</keyword>
<evidence type="ECO:0000256" key="3">
    <source>
        <dbReference type="ARBA" id="ARBA00015443"/>
    </source>
</evidence>
<dbReference type="GO" id="GO:0008193">
    <property type="term" value="F:tRNA guanylyltransferase activity"/>
    <property type="evidence" value="ECO:0007669"/>
    <property type="project" value="UniProtKB-UniRule"/>
</dbReference>
<evidence type="ECO:0000256" key="9">
    <source>
        <dbReference type="ARBA" id="ARBA00022842"/>
    </source>
</evidence>
<feature type="binding site" evidence="14">
    <location>
        <position position="30"/>
    </location>
    <ligand>
        <name>Mg(2+)</name>
        <dbReference type="ChEBI" id="CHEBI:18420"/>
        <label>1</label>
        <note>catalytic</note>
    </ligand>
</feature>
<dbReference type="AlphaFoldDB" id="A0A3N4M7X8"/>
<dbReference type="InParanoid" id="A0A3N4M7X8"/>
<dbReference type="InterPro" id="IPR007537">
    <property type="entry name" value="tRNAHis_GuaTrfase_Thg1"/>
</dbReference>
<comment type="function">
    <text evidence="12">Adds a GMP to the 5'-end of tRNA(His) after transcription and RNase P cleavage.</text>
</comment>
<dbReference type="EMBL" id="ML121529">
    <property type="protein sequence ID" value="RPB28691.1"/>
    <property type="molecule type" value="Genomic_DNA"/>
</dbReference>
<evidence type="ECO:0000256" key="7">
    <source>
        <dbReference type="ARBA" id="ARBA00022723"/>
    </source>
</evidence>
<dbReference type="Pfam" id="PF04446">
    <property type="entry name" value="Thg1"/>
    <property type="match status" value="1"/>
</dbReference>
<evidence type="ECO:0000256" key="2">
    <source>
        <dbReference type="ARBA" id="ARBA00012511"/>
    </source>
</evidence>
<dbReference type="PIRSF" id="PIRSF028980">
    <property type="entry name" value="tRNAHis_guanylyltransferase"/>
    <property type="match status" value="1"/>
</dbReference>
<evidence type="ECO:0000256" key="6">
    <source>
        <dbReference type="ARBA" id="ARBA00022695"/>
    </source>
</evidence>
<reference evidence="18 19" key="1">
    <citation type="journal article" date="2018" name="Nat. Ecol. Evol.">
        <title>Pezizomycetes genomes reveal the molecular basis of ectomycorrhizal truffle lifestyle.</title>
        <authorList>
            <person name="Murat C."/>
            <person name="Payen T."/>
            <person name="Noel B."/>
            <person name="Kuo A."/>
            <person name="Morin E."/>
            <person name="Chen J."/>
            <person name="Kohler A."/>
            <person name="Krizsan K."/>
            <person name="Balestrini R."/>
            <person name="Da Silva C."/>
            <person name="Montanini B."/>
            <person name="Hainaut M."/>
            <person name="Levati E."/>
            <person name="Barry K.W."/>
            <person name="Belfiori B."/>
            <person name="Cichocki N."/>
            <person name="Clum A."/>
            <person name="Dockter R.B."/>
            <person name="Fauchery L."/>
            <person name="Guy J."/>
            <person name="Iotti M."/>
            <person name="Le Tacon F."/>
            <person name="Lindquist E.A."/>
            <person name="Lipzen A."/>
            <person name="Malagnac F."/>
            <person name="Mello A."/>
            <person name="Molinier V."/>
            <person name="Miyauchi S."/>
            <person name="Poulain J."/>
            <person name="Riccioni C."/>
            <person name="Rubini A."/>
            <person name="Sitrit Y."/>
            <person name="Splivallo R."/>
            <person name="Traeger S."/>
            <person name="Wang M."/>
            <person name="Zifcakova L."/>
            <person name="Wipf D."/>
            <person name="Zambonelli A."/>
            <person name="Paolocci F."/>
            <person name="Nowrousian M."/>
            <person name="Ottonello S."/>
            <person name="Baldrian P."/>
            <person name="Spatafora J.W."/>
            <person name="Henrissat B."/>
            <person name="Nagy L.G."/>
            <person name="Aury J.M."/>
            <person name="Wincker P."/>
            <person name="Grigoriev I.V."/>
            <person name="Bonfante P."/>
            <person name="Martin F.M."/>
        </authorList>
    </citation>
    <scope>NUCLEOTIDE SEQUENCE [LARGE SCALE GENOMIC DNA]</scope>
    <source>
        <strain evidence="18 19">ATCC MYA-4762</strain>
    </source>
</reference>
<feature type="region of interest" description="Disordered" evidence="15">
    <location>
        <begin position="224"/>
        <end position="286"/>
    </location>
</feature>
<evidence type="ECO:0000256" key="15">
    <source>
        <dbReference type="SAM" id="MobiDB-lite"/>
    </source>
</evidence>
<name>A0A3N4M7X8_9PEZI</name>
<keyword evidence="6 12" id="KW-0548">Nucleotidyltransferase</keyword>
<feature type="binding site" evidence="13">
    <location>
        <begin position="75"/>
        <end position="76"/>
    </location>
    <ligand>
        <name>GTP</name>
        <dbReference type="ChEBI" id="CHEBI:37565"/>
    </ligand>
</feature>
<dbReference type="GO" id="GO:0000287">
    <property type="term" value="F:magnesium ion binding"/>
    <property type="evidence" value="ECO:0007669"/>
    <property type="project" value="UniProtKB-UniRule"/>
</dbReference>
<dbReference type="STRING" id="1051890.A0A3N4M7X8"/>
<feature type="compositionally biased region" description="Basic residues" evidence="15">
    <location>
        <begin position="272"/>
        <end position="283"/>
    </location>
</feature>
<keyword evidence="5 12" id="KW-0819">tRNA processing</keyword>
<protein>
    <recommendedName>
        <fullName evidence="3 12">tRNA(His) guanylyltransferase</fullName>
        <ecNumber evidence="2 12">2.7.7.79</ecNumber>
    </recommendedName>
    <alternativeName>
        <fullName evidence="11 12">tRNA-histidine guanylyltransferase</fullName>
    </alternativeName>
</protein>
<keyword evidence="10 12" id="KW-0342">GTP-binding</keyword>
<feature type="binding site" evidence="14">
    <location>
        <position position="29"/>
    </location>
    <ligand>
        <name>Mg(2+)</name>
        <dbReference type="ChEBI" id="CHEBI:18420"/>
        <label>2</label>
        <note>catalytic</note>
    </ligand>
</feature>
<dbReference type="InterPro" id="IPR025845">
    <property type="entry name" value="Thg1_C_dom"/>
</dbReference>
<sequence length="321" mass="36471">MANSKYEYVKSFERPDNLLPNTWIVIRLDGRGFHKFSARHNFSKPNDPRAISLMNHSATLLLRDLPELLLAYGVSDEFSFLLSPQTTLFERREAKLTSTIVSTFTAYYVHHWPTYFPTEPLKEPLPSFDARAVCYPSVTNVRDYFSWRQVDCHINNLYNTVFWALVVKGGLGRTEAESRLKGTLAKEKNEILWGLGVNYNCEEEKWRKGSVVFRELKKSVEVDATTATETTTPTTTTTTPADKNTATAQPSDAVVQEGDGEDDEGDVPPGKILRKKKTTKKQAKKEQKRLLKAAEVVVRHIDIIEDAFWNEHPSILGEGME</sequence>
<organism evidence="18 19">
    <name type="scientific">Terfezia boudieri ATCC MYA-4762</name>
    <dbReference type="NCBI Taxonomy" id="1051890"/>
    <lineage>
        <taxon>Eukaryota</taxon>
        <taxon>Fungi</taxon>
        <taxon>Dikarya</taxon>
        <taxon>Ascomycota</taxon>
        <taxon>Pezizomycotina</taxon>
        <taxon>Pezizomycetes</taxon>
        <taxon>Pezizales</taxon>
        <taxon>Pezizaceae</taxon>
        <taxon>Terfezia</taxon>
    </lineage>
</organism>
<keyword evidence="7 12" id="KW-0479">Metal-binding</keyword>
<dbReference type="OrthoDB" id="62560at2759"/>
<evidence type="ECO:0000259" key="16">
    <source>
        <dbReference type="Pfam" id="PF04446"/>
    </source>
</evidence>
<evidence type="ECO:0000313" key="19">
    <source>
        <dbReference type="Proteomes" id="UP000267821"/>
    </source>
</evidence>
<evidence type="ECO:0000256" key="8">
    <source>
        <dbReference type="ARBA" id="ARBA00022741"/>
    </source>
</evidence>
<keyword evidence="8 12" id="KW-0547">Nucleotide-binding</keyword>
<dbReference type="PANTHER" id="PTHR12729:SF6">
    <property type="entry name" value="TRNA(HIS) GUANYLYLTRANSFERASE-RELATED"/>
    <property type="match status" value="1"/>
</dbReference>
<dbReference type="FunCoup" id="A0A3N4M7X8">
    <property type="interactions" value="758"/>
</dbReference>
<dbReference type="EC" id="2.7.7.79" evidence="2 12"/>
<evidence type="ECO:0000256" key="10">
    <source>
        <dbReference type="ARBA" id="ARBA00023134"/>
    </source>
</evidence>
<evidence type="ECO:0000256" key="14">
    <source>
        <dbReference type="PIRSR" id="PIRSR028980-2"/>
    </source>
</evidence>
<dbReference type="GO" id="GO:0005525">
    <property type="term" value="F:GTP binding"/>
    <property type="evidence" value="ECO:0007669"/>
    <property type="project" value="UniProtKB-UniRule"/>
</dbReference>
<feature type="binding site" evidence="14">
    <location>
        <position position="76"/>
    </location>
    <ligand>
        <name>Mg(2+)</name>
        <dbReference type="ChEBI" id="CHEBI:18420"/>
        <label>2</label>
        <note>catalytic</note>
    </ligand>
</feature>
<accession>A0A3N4M7X8</accession>
<feature type="binding site" evidence="14">
    <location>
        <position position="29"/>
    </location>
    <ligand>
        <name>Mg(2+)</name>
        <dbReference type="ChEBI" id="CHEBI:18420"/>
        <label>1</label>
        <note>catalytic</note>
    </ligand>
</feature>
<feature type="domain" description="Thg1 C-terminal" evidence="17">
    <location>
        <begin position="140"/>
        <end position="305"/>
    </location>
</feature>
<evidence type="ECO:0000259" key="17">
    <source>
        <dbReference type="Pfam" id="PF14413"/>
    </source>
</evidence>
<keyword evidence="19" id="KW-1185">Reference proteome</keyword>
<comment type="cofactor">
    <cofactor evidence="14">
        <name>Mg(2+)</name>
        <dbReference type="ChEBI" id="CHEBI:18420"/>
    </cofactor>
    <text evidence="14">Binds 2 magnesium ions per subunit.</text>
</comment>
<dbReference type="Gene3D" id="3.30.70.3000">
    <property type="match status" value="1"/>
</dbReference>
<evidence type="ECO:0000256" key="13">
    <source>
        <dbReference type="PIRSR" id="PIRSR028980-1"/>
    </source>
</evidence>
<dbReference type="InterPro" id="IPR024956">
    <property type="entry name" value="tRNAHis_GuaTrfase_cat"/>
</dbReference>
<evidence type="ECO:0000256" key="11">
    <source>
        <dbReference type="ARBA" id="ARBA00032480"/>
    </source>
</evidence>
<evidence type="ECO:0000256" key="1">
    <source>
        <dbReference type="ARBA" id="ARBA00010113"/>
    </source>
</evidence>
<evidence type="ECO:0000256" key="5">
    <source>
        <dbReference type="ARBA" id="ARBA00022694"/>
    </source>
</evidence>
<feature type="compositionally biased region" description="Low complexity" evidence="15">
    <location>
        <begin position="224"/>
        <end position="248"/>
    </location>
</feature>